<protein>
    <submittedName>
        <fullName evidence="1">Uncharacterized protein</fullName>
    </submittedName>
</protein>
<proteinExistence type="predicted"/>
<dbReference type="RefSeq" id="WP_280922637.1">
    <property type="nucleotide sequence ID" value="NZ_JBIBDZ010000010.1"/>
</dbReference>
<dbReference type="EMBL" id="JBIBDZ010000010">
    <property type="protein sequence ID" value="MFF5922320.1"/>
    <property type="molecule type" value="Genomic_DNA"/>
</dbReference>
<keyword evidence="2" id="KW-1185">Reference proteome</keyword>
<accession>A0ABW6XXT9</accession>
<dbReference type="Proteomes" id="UP001602370">
    <property type="component" value="Unassembled WGS sequence"/>
</dbReference>
<comment type="caution">
    <text evidence="1">The sequence shown here is derived from an EMBL/GenBank/DDBJ whole genome shotgun (WGS) entry which is preliminary data.</text>
</comment>
<evidence type="ECO:0000313" key="1">
    <source>
        <dbReference type="EMBL" id="MFF5922320.1"/>
    </source>
</evidence>
<reference evidence="1 2" key="1">
    <citation type="submission" date="2024-10" db="EMBL/GenBank/DDBJ databases">
        <title>The Natural Products Discovery Center: Release of the First 8490 Sequenced Strains for Exploring Actinobacteria Biosynthetic Diversity.</title>
        <authorList>
            <person name="Kalkreuter E."/>
            <person name="Kautsar S.A."/>
            <person name="Yang D."/>
            <person name="Bader C.D."/>
            <person name="Teijaro C.N."/>
            <person name="Fluegel L."/>
            <person name="Davis C.M."/>
            <person name="Simpson J.R."/>
            <person name="Lauterbach L."/>
            <person name="Steele A.D."/>
            <person name="Gui C."/>
            <person name="Meng S."/>
            <person name="Li G."/>
            <person name="Viehrig K."/>
            <person name="Ye F."/>
            <person name="Su P."/>
            <person name="Kiefer A.F."/>
            <person name="Nichols A."/>
            <person name="Cepeda A.J."/>
            <person name="Yan W."/>
            <person name="Fan B."/>
            <person name="Jiang Y."/>
            <person name="Adhikari A."/>
            <person name="Zheng C.-J."/>
            <person name="Schuster L."/>
            <person name="Cowan T.M."/>
            <person name="Smanski M.J."/>
            <person name="Chevrette M.G."/>
            <person name="De Carvalho L.P.S."/>
            <person name="Shen B."/>
        </authorList>
    </citation>
    <scope>NUCLEOTIDE SEQUENCE [LARGE SCALE GENOMIC DNA]</scope>
    <source>
        <strain evidence="1 2">NPDC012605</strain>
    </source>
</reference>
<dbReference type="PROSITE" id="PS51318">
    <property type="entry name" value="TAT"/>
    <property type="match status" value="1"/>
</dbReference>
<organism evidence="1 2">
    <name type="scientific">Streptomyces flavochromogenes</name>
    <dbReference type="NCBI Taxonomy" id="68199"/>
    <lineage>
        <taxon>Bacteria</taxon>
        <taxon>Bacillati</taxon>
        <taxon>Actinomycetota</taxon>
        <taxon>Actinomycetes</taxon>
        <taxon>Kitasatosporales</taxon>
        <taxon>Streptomycetaceae</taxon>
        <taxon>Streptomyces</taxon>
    </lineage>
</organism>
<name>A0ABW6XXT9_9ACTN</name>
<sequence>MSTTRRRLAIGMAATLAVVTLSGAAGAYVVATAPQGRRARPGP</sequence>
<evidence type="ECO:0000313" key="2">
    <source>
        <dbReference type="Proteomes" id="UP001602370"/>
    </source>
</evidence>
<gene>
    <name evidence="1" type="ORF">ACFY8C_28895</name>
</gene>
<dbReference type="InterPro" id="IPR006311">
    <property type="entry name" value="TAT_signal"/>
</dbReference>